<gene>
    <name evidence="2" type="ORF">KSS90_11995</name>
</gene>
<dbReference type="InterPro" id="IPR003615">
    <property type="entry name" value="HNH_nuc"/>
</dbReference>
<dbReference type="GO" id="GO:0004519">
    <property type="term" value="F:endonuclease activity"/>
    <property type="evidence" value="ECO:0007669"/>
    <property type="project" value="UniProtKB-KW"/>
</dbReference>
<proteinExistence type="predicted"/>
<evidence type="ECO:0000313" key="2">
    <source>
        <dbReference type="EMBL" id="QXH58888.1"/>
    </source>
</evidence>
<dbReference type="RefSeq" id="WP_217869563.1">
    <property type="nucleotide sequence ID" value="NZ_CP077077.1"/>
</dbReference>
<feature type="domain" description="HNH" evidence="1">
    <location>
        <begin position="106"/>
        <end position="149"/>
    </location>
</feature>
<protein>
    <submittedName>
        <fullName evidence="2">HNH endonuclease</fullName>
    </submittedName>
</protein>
<reference evidence="2 3" key="1">
    <citation type="journal article" date="2021" name="Microorganisms">
        <title>The Ever-Expanding Pseudomonas Genus: Description of 43 New Species and Partition of the Pseudomonas putida Group.</title>
        <authorList>
            <person name="Girard L."/>
            <person name="Lood C."/>
            <person name="Hofte M."/>
            <person name="Vandamme P."/>
            <person name="Rokni-Zadeh H."/>
            <person name="van Noort V."/>
            <person name="Lavigne R."/>
            <person name="De Mot R."/>
        </authorList>
    </citation>
    <scope>NUCLEOTIDE SEQUENCE [LARGE SCALE GENOMIC DNA]</scope>
    <source>
        <strain evidence="2 3">COW77</strain>
    </source>
</reference>
<dbReference type="Pfam" id="PF01844">
    <property type="entry name" value="HNH"/>
    <property type="match status" value="1"/>
</dbReference>
<dbReference type="Proteomes" id="UP000824010">
    <property type="component" value="Chromosome"/>
</dbReference>
<dbReference type="CDD" id="cd00085">
    <property type="entry name" value="HNHc"/>
    <property type="match status" value="1"/>
</dbReference>
<name>A0ABX8NSW2_9PSED</name>
<accession>A0ABX8NSW2</accession>
<dbReference type="EMBL" id="CP077077">
    <property type="protein sequence ID" value="QXH58888.1"/>
    <property type="molecule type" value="Genomic_DNA"/>
</dbReference>
<keyword evidence="2" id="KW-0378">Hydrolase</keyword>
<organism evidence="2 3">
    <name type="scientific">Pseudomonas maumuensis</name>
    <dbReference type="NCBI Taxonomy" id="2842354"/>
    <lineage>
        <taxon>Bacteria</taxon>
        <taxon>Pseudomonadati</taxon>
        <taxon>Pseudomonadota</taxon>
        <taxon>Gammaproteobacteria</taxon>
        <taxon>Pseudomonadales</taxon>
        <taxon>Pseudomonadaceae</taxon>
        <taxon>Pseudomonas</taxon>
    </lineage>
</organism>
<dbReference type="InterPro" id="IPR002711">
    <property type="entry name" value="HNH"/>
</dbReference>
<keyword evidence="2" id="KW-0540">Nuclease</keyword>
<sequence>MKNFQALQRPGYEYFRQIVDSKNNTVKGQPNTKKETLVRLQDQVRLKYLHYQGCFDRQALHSIDSSSFVGVEKESLLWAYSSGGSVLDGLKAEIKNSQSQDWQNLCPYCGISGVDETDHYLPKDDYAEYAVFSLNLIPSCGRCNKKKGNYWKVDGERKILNFYLDQLPDRQFLHCRFSYDNNLPGVEYRLEQDGAISDGLFSVISAHYERLELLGRYKENSNDFITTTIDSILSYSKDLTTQRLKISMLEQYGRMVERYGVNHWQCVLLKEMAGAELFVEHMVRCIKGHTLQDELGL</sequence>
<keyword evidence="2" id="KW-0255">Endonuclease</keyword>
<evidence type="ECO:0000313" key="3">
    <source>
        <dbReference type="Proteomes" id="UP000824010"/>
    </source>
</evidence>
<keyword evidence="3" id="KW-1185">Reference proteome</keyword>
<evidence type="ECO:0000259" key="1">
    <source>
        <dbReference type="Pfam" id="PF01844"/>
    </source>
</evidence>